<dbReference type="Proteomes" id="UP000757232">
    <property type="component" value="Unassembled WGS sequence"/>
</dbReference>
<reference evidence="1" key="1">
    <citation type="submission" date="2016-06" db="EMBL/GenBank/DDBJ databases">
        <title>Draft Genome sequence of the fungus Inonotus baumii.</title>
        <authorList>
            <person name="Zhu H."/>
            <person name="Lin W."/>
        </authorList>
    </citation>
    <scope>NUCLEOTIDE SEQUENCE</scope>
    <source>
        <strain evidence="1">821</strain>
    </source>
</reference>
<proteinExistence type="predicted"/>
<sequence length="278" mass="31041">MAEWGVAKAENAQLQETNNPEIPHRPDGIQVDGQTFAATVLFALSCSPLLRAHLLQSLSATSEELDSLEPFLSAAWDQWYQARRIRHTEQVAQARLQEHGVQQQLPTSGQTGGQMFAATLLLALSYSPLLKAHLMRILSITNEELCSFEPVLSAAWDQRDRAVSIVQRLSMFFGDLMAADNTLFVMTPDFVMSNEQVVQARRQEQQPSVDGQTFAATLLLSLSCSPLLKAHLLQGLGATNEELESSEDALSAAWDQWDRARRLHNEQAEVIREMQEQK</sequence>
<comment type="caution">
    <text evidence="1">The sequence shown here is derived from an EMBL/GenBank/DDBJ whole genome shotgun (WGS) entry which is preliminary data.</text>
</comment>
<dbReference type="OrthoDB" id="3257251at2759"/>
<dbReference type="AlphaFoldDB" id="A0A9Q5HY77"/>
<dbReference type="EMBL" id="LNZH02000185">
    <property type="protein sequence ID" value="OCB88040.1"/>
    <property type="molecule type" value="Genomic_DNA"/>
</dbReference>
<keyword evidence="2" id="KW-1185">Reference proteome</keyword>
<protein>
    <submittedName>
        <fullName evidence="1">Uncharacterized protein</fullName>
    </submittedName>
</protein>
<evidence type="ECO:0000313" key="1">
    <source>
        <dbReference type="EMBL" id="OCB88040.1"/>
    </source>
</evidence>
<gene>
    <name evidence="1" type="ORF">A7U60_g4825</name>
</gene>
<name>A0A9Q5HY77_SANBA</name>
<evidence type="ECO:0000313" key="2">
    <source>
        <dbReference type="Proteomes" id="UP000757232"/>
    </source>
</evidence>
<organism evidence="1 2">
    <name type="scientific">Sanghuangporus baumii</name>
    <name type="common">Phellinus baumii</name>
    <dbReference type="NCBI Taxonomy" id="108892"/>
    <lineage>
        <taxon>Eukaryota</taxon>
        <taxon>Fungi</taxon>
        <taxon>Dikarya</taxon>
        <taxon>Basidiomycota</taxon>
        <taxon>Agaricomycotina</taxon>
        <taxon>Agaricomycetes</taxon>
        <taxon>Hymenochaetales</taxon>
        <taxon>Hymenochaetaceae</taxon>
        <taxon>Sanghuangporus</taxon>
    </lineage>
</organism>
<accession>A0A9Q5HY77</accession>